<feature type="compositionally biased region" description="Basic and acidic residues" evidence="1">
    <location>
        <begin position="697"/>
        <end position="709"/>
    </location>
</feature>
<protein>
    <recommendedName>
        <fullName evidence="2">Myb-like domain-containing protein</fullName>
    </recommendedName>
</protein>
<feature type="region of interest" description="Disordered" evidence="1">
    <location>
        <begin position="521"/>
        <end position="588"/>
    </location>
</feature>
<feature type="compositionally biased region" description="Basic residues" evidence="1">
    <location>
        <begin position="710"/>
        <end position="725"/>
    </location>
</feature>
<feature type="region of interest" description="Disordered" evidence="1">
    <location>
        <begin position="177"/>
        <end position="245"/>
    </location>
</feature>
<name>A0A2R5G709_9STRA</name>
<feature type="domain" description="Myb-like" evidence="2">
    <location>
        <begin position="449"/>
        <end position="500"/>
    </location>
</feature>
<sequence>MSGDAAQDTGVAVAQTEASLGAEAKGQTKTSDQGEEDEVNDADNDDDDDEDEDGSEDDSEDLDDSDDSDDSDVEIFYETLLQGLDDAQRDLVRARHKALKKEYDDFITKQANDRVADVVEATGLTPLEARIAIECCNGDEVEACARISTETEFLDTVQEIAQAEWVAQQRAEERRQAQLDRERRQREREDKMQERERKVLERERKKQLRLEKKENRERLKAERKAERKAKRAQHALARASGTPVPREKVKIEILDDSCFVAGERPTKRVFTQSTLHKSSRKSEYRKGYRLDGEKRATSLRLGDALKKLEMIKKRKLEEQSQLQAATLASKADQPQSQQQQQVSTSSSTMSDEDDAGTGSATAAGTPEPAETPVEPHDQASQAQQPQKQQQQQPADAVGEGPSNEGDDDTEIEYTEEDLRALKWSEARIKAFVNRKSNPNAYYYRFNRLGEKQATGEWSQKNQKLFMELIKDGVDYRWGILSMKIPGRVGYQCSNFYRKLVAQGKVVDPNYQIDPSGKLKFVRPKGLKRGTAANTKQAAKPKATSTPAATSEEPAADAKASQSTSSSDAAQTAAGTSPSASGSSSEPMAALMAAKDGAAADGDAGTATASLAADKSATSEHKTQATQGQTTASAGTGAAKEGGGDAAAAKAAAKATTVATTKSASSAAGKASTLTSRAARLSVKKAKEALAEKVAKETRLAAEAQRDRNSRSRKRAARARAKRKGKHTDEIFADEVDSSDGEADTGTYGYGGAAHKRRKTAATAAGPSKRVTVDKPQLIPGLKCPMTYEPVYDPALSPYGHVMGYDTWLRVLGREPRNTCPFTKQKLTRRMLIKLNADNIDAYRGKIQSVDTNLNFGPAKVAAGTQS</sequence>
<dbReference type="OrthoDB" id="6781668at2759"/>
<dbReference type="SMART" id="SM00504">
    <property type="entry name" value="Ubox"/>
    <property type="match status" value="1"/>
</dbReference>
<dbReference type="Gene3D" id="3.30.40.10">
    <property type="entry name" value="Zinc/RING finger domain, C3HC4 (zinc finger)"/>
    <property type="match status" value="1"/>
</dbReference>
<feature type="region of interest" description="Disordered" evidence="1">
    <location>
        <begin position="610"/>
        <end position="641"/>
    </location>
</feature>
<evidence type="ECO:0000313" key="4">
    <source>
        <dbReference type="Proteomes" id="UP000241890"/>
    </source>
</evidence>
<dbReference type="PROSITE" id="PS50090">
    <property type="entry name" value="MYB_LIKE"/>
    <property type="match status" value="1"/>
</dbReference>
<feature type="compositionally biased region" description="Basic and acidic residues" evidence="1">
    <location>
        <begin position="280"/>
        <end position="296"/>
    </location>
</feature>
<keyword evidence="4" id="KW-1185">Reference proteome</keyword>
<accession>A0A2R5G709</accession>
<feature type="compositionally biased region" description="Basic and acidic residues" evidence="1">
    <location>
        <begin position="177"/>
        <end position="225"/>
    </location>
</feature>
<dbReference type="GO" id="GO:0016567">
    <property type="term" value="P:protein ubiquitination"/>
    <property type="evidence" value="ECO:0007669"/>
    <property type="project" value="InterPro"/>
</dbReference>
<dbReference type="AlphaFoldDB" id="A0A2R5G709"/>
<feature type="region of interest" description="Disordered" evidence="1">
    <location>
        <begin position="1"/>
        <end position="71"/>
    </location>
</feature>
<dbReference type="InterPro" id="IPR013083">
    <property type="entry name" value="Znf_RING/FYVE/PHD"/>
</dbReference>
<gene>
    <name evidence="3" type="ORF">FCC1311_030022</name>
</gene>
<dbReference type="InterPro" id="IPR003613">
    <property type="entry name" value="Ubox_domain"/>
</dbReference>
<dbReference type="SUPFAM" id="SSF57850">
    <property type="entry name" value="RING/U-box"/>
    <property type="match status" value="1"/>
</dbReference>
<feature type="compositionally biased region" description="Low complexity" evidence="1">
    <location>
        <begin position="537"/>
        <end position="588"/>
    </location>
</feature>
<feature type="compositionally biased region" description="Low complexity" evidence="1">
    <location>
        <begin position="335"/>
        <end position="349"/>
    </location>
</feature>
<organism evidence="3 4">
    <name type="scientific">Hondaea fermentalgiana</name>
    <dbReference type="NCBI Taxonomy" id="2315210"/>
    <lineage>
        <taxon>Eukaryota</taxon>
        <taxon>Sar</taxon>
        <taxon>Stramenopiles</taxon>
        <taxon>Bigyra</taxon>
        <taxon>Labyrinthulomycetes</taxon>
        <taxon>Thraustochytrida</taxon>
        <taxon>Thraustochytriidae</taxon>
        <taxon>Hondaea</taxon>
    </lineage>
</organism>
<evidence type="ECO:0000256" key="1">
    <source>
        <dbReference type="SAM" id="MobiDB-lite"/>
    </source>
</evidence>
<feature type="compositionally biased region" description="Acidic residues" evidence="1">
    <location>
        <begin position="33"/>
        <end position="71"/>
    </location>
</feature>
<reference evidence="3 4" key="1">
    <citation type="submission" date="2017-12" db="EMBL/GenBank/DDBJ databases">
        <title>Sequencing, de novo assembly and annotation of complete genome of a new Thraustochytrid species, strain FCC1311.</title>
        <authorList>
            <person name="Sedici K."/>
            <person name="Godart F."/>
            <person name="Aiese Cigliano R."/>
            <person name="Sanseverino W."/>
            <person name="Barakat M."/>
            <person name="Ortet P."/>
            <person name="Marechal E."/>
            <person name="Cagnac O."/>
            <person name="Amato A."/>
        </authorList>
    </citation>
    <scope>NUCLEOTIDE SEQUENCE [LARGE SCALE GENOMIC DNA]</scope>
</reference>
<dbReference type="GO" id="GO:0004842">
    <property type="term" value="F:ubiquitin-protein transferase activity"/>
    <property type="evidence" value="ECO:0007669"/>
    <property type="project" value="InterPro"/>
</dbReference>
<dbReference type="InParanoid" id="A0A2R5G709"/>
<evidence type="ECO:0000313" key="3">
    <source>
        <dbReference type="EMBL" id="GBG26780.1"/>
    </source>
</evidence>
<evidence type="ECO:0000259" key="2">
    <source>
        <dbReference type="PROSITE" id="PS50090"/>
    </source>
</evidence>
<feature type="region of interest" description="Disordered" evidence="1">
    <location>
        <begin position="697"/>
        <end position="728"/>
    </location>
</feature>
<feature type="region of interest" description="Disordered" evidence="1">
    <location>
        <begin position="270"/>
        <end position="296"/>
    </location>
</feature>
<proteinExistence type="predicted"/>
<dbReference type="Proteomes" id="UP000241890">
    <property type="component" value="Unassembled WGS sequence"/>
</dbReference>
<feature type="compositionally biased region" description="Low complexity" evidence="1">
    <location>
        <begin position="623"/>
        <end position="638"/>
    </location>
</feature>
<dbReference type="EMBL" id="BEYU01000023">
    <property type="protein sequence ID" value="GBG26780.1"/>
    <property type="molecule type" value="Genomic_DNA"/>
</dbReference>
<feature type="region of interest" description="Disordered" evidence="1">
    <location>
        <begin position="316"/>
        <end position="409"/>
    </location>
</feature>
<comment type="caution">
    <text evidence="3">The sequence shown here is derived from an EMBL/GenBank/DDBJ whole genome shotgun (WGS) entry which is preliminary data.</text>
</comment>
<feature type="region of interest" description="Disordered" evidence="1">
    <location>
        <begin position="747"/>
        <end position="768"/>
    </location>
</feature>
<dbReference type="InterPro" id="IPR001005">
    <property type="entry name" value="SANT/Myb"/>
</dbReference>
<feature type="compositionally biased region" description="Low complexity" evidence="1">
    <location>
        <begin position="356"/>
        <end position="396"/>
    </location>
</feature>